<gene>
    <name evidence="2" type="ORF">PGLA2088_LOCUS25939</name>
</gene>
<sequence length="230" mass="23096">AGAPSAVEAPLSGSSVLSVALSSCSALARAWRSNGGRSSSLSAVLMLAVDCCRDPSCQEAAKAIAGSPAQLPELVALLEPQSGAIPAAVQVRGLAALVLGLCLLALPGEDSPAGSGGALVGATRLMSIIASRIGVDAFTRAADDFQRCLAELPTAGRLQQFHAGFAAFADTRFQQVQEAMVRIWLDHGSPSSAAGAGSGADGTVSDGQPAAGVQGMAADVAEHFKDWLLD</sequence>
<proteinExistence type="predicted"/>
<reference evidence="2" key="1">
    <citation type="submission" date="2021-02" db="EMBL/GenBank/DDBJ databases">
        <authorList>
            <person name="Dougan E. K."/>
            <person name="Rhodes N."/>
            <person name="Thang M."/>
            <person name="Chan C."/>
        </authorList>
    </citation>
    <scope>NUCLEOTIDE SEQUENCE</scope>
</reference>
<feature type="non-terminal residue" evidence="2">
    <location>
        <position position="230"/>
    </location>
</feature>
<name>A0A813K279_POLGL</name>
<organism evidence="2 3">
    <name type="scientific">Polarella glacialis</name>
    <name type="common">Dinoflagellate</name>
    <dbReference type="NCBI Taxonomy" id="89957"/>
    <lineage>
        <taxon>Eukaryota</taxon>
        <taxon>Sar</taxon>
        <taxon>Alveolata</taxon>
        <taxon>Dinophyceae</taxon>
        <taxon>Suessiales</taxon>
        <taxon>Suessiaceae</taxon>
        <taxon>Polarella</taxon>
    </lineage>
</organism>
<protein>
    <recommendedName>
        <fullName evidence="4">Exportin-T</fullName>
    </recommendedName>
</protein>
<accession>A0A813K279</accession>
<feature type="region of interest" description="Disordered" evidence="1">
    <location>
        <begin position="192"/>
        <end position="211"/>
    </location>
</feature>
<evidence type="ECO:0000313" key="3">
    <source>
        <dbReference type="Proteomes" id="UP000626109"/>
    </source>
</evidence>
<evidence type="ECO:0000256" key="1">
    <source>
        <dbReference type="SAM" id="MobiDB-lite"/>
    </source>
</evidence>
<dbReference type="EMBL" id="CAJNNW010026900">
    <property type="protein sequence ID" value="CAE8688489.1"/>
    <property type="molecule type" value="Genomic_DNA"/>
</dbReference>
<dbReference type="Proteomes" id="UP000626109">
    <property type="component" value="Unassembled WGS sequence"/>
</dbReference>
<evidence type="ECO:0000313" key="2">
    <source>
        <dbReference type="EMBL" id="CAE8688489.1"/>
    </source>
</evidence>
<dbReference type="AlphaFoldDB" id="A0A813K279"/>
<dbReference type="InterPro" id="IPR011989">
    <property type="entry name" value="ARM-like"/>
</dbReference>
<dbReference type="Gene3D" id="1.25.10.10">
    <property type="entry name" value="Leucine-rich Repeat Variant"/>
    <property type="match status" value="1"/>
</dbReference>
<evidence type="ECO:0008006" key="4">
    <source>
        <dbReference type="Google" id="ProtNLM"/>
    </source>
</evidence>
<comment type="caution">
    <text evidence="2">The sequence shown here is derived from an EMBL/GenBank/DDBJ whole genome shotgun (WGS) entry which is preliminary data.</text>
</comment>